<sequence>METRGRILAAVTAGAIACAGLFTASPASADSDGGNIYHFKNTLKSGIADYAVEYGDKGDVILIGDWDGDGVDTIAVRRGNTYHLRNSNTSGIADLNFTYGDASDEILIGDWNGDGKDSVMVRRGNKFFVRNSLTTGVADREFMYGDPGDAVIAGDWNGDGTDTITVRRGNTYYVNNSLMTGIANIDFKFGDVTDQTYAGDWDGNGTDTLTVRRGNRYYVSNILKSPRAQVEFTYGDSSDFTYVGDWDGNKTDTFMVNHGPAAPAGQCQALNDGRTVYPNYGANRVSLVIADSYGTSYATFVNCVRQRDGFYAEEWSTSARIGVNGMARWGEPAAWRTMKTPPGSYSVTEGFGVYNPGTRLAYRQLNPQSKWGGTPGVNYNRYYEAPKKVSKADEDMWAIARTGDYRLGVVVNHNRPPDSRIVEGAGYAIFLHARKIGTAGCIALHESEVARYMRSAQPGDRIIMGVRSEMFR</sequence>
<dbReference type="STRING" id="202789.GCA_001457435_00888"/>
<dbReference type="PANTHER" id="PTHR38589">
    <property type="entry name" value="BLR0621 PROTEIN"/>
    <property type="match status" value="1"/>
</dbReference>
<evidence type="ECO:0000313" key="3">
    <source>
        <dbReference type="EMBL" id="EKU94773.1"/>
    </source>
</evidence>
<feature type="signal peptide" evidence="1">
    <location>
        <begin position="1"/>
        <end position="29"/>
    </location>
</feature>
<name>K9EDK3_9ACTO</name>
<organism evidence="3 4">
    <name type="scientific">Actinobaculum massiliense ACS-171-V-Col2</name>
    <dbReference type="NCBI Taxonomy" id="883066"/>
    <lineage>
        <taxon>Bacteria</taxon>
        <taxon>Bacillati</taxon>
        <taxon>Actinomycetota</taxon>
        <taxon>Actinomycetes</taxon>
        <taxon>Actinomycetales</taxon>
        <taxon>Actinomycetaceae</taxon>
        <taxon>Actinobaculum</taxon>
    </lineage>
</organism>
<dbReference type="eggNOG" id="COG3055">
    <property type="taxonomic scope" value="Bacteria"/>
</dbReference>
<dbReference type="InterPro" id="IPR005490">
    <property type="entry name" value="LD_TPept_cat_dom"/>
</dbReference>
<dbReference type="PANTHER" id="PTHR38589:SF1">
    <property type="entry name" value="BLR0621 PROTEIN"/>
    <property type="match status" value="1"/>
</dbReference>
<evidence type="ECO:0000313" key="4">
    <source>
        <dbReference type="Proteomes" id="UP000009888"/>
    </source>
</evidence>
<dbReference type="InterPro" id="IPR028994">
    <property type="entry name" value="Integrin_alpha_N"/>
</dbReference>
<dbReference type="eggNOG" id="COG3786">
    <property type="taxonomic scope" value="Bacteria"/>
</dbReference>
<reference evidence="3 4" key="1">
    <citation type="submission" date="2012-09" db="EMBL/GenBank/DDBJ databases">
        <title>The Genome Sequence of Actinobaculum massiliae ACS-171-V-COL2.</title>
        <authorList>
            <consortium name="The Broad Institute Genome Sequencing Platform"/>
            <person name="Earl A."/>
            <person name="Ward D."/>
            <person name="Feldgarden M."/>
            <person name="Gevers D."/>
            <person name="Saerens B."/>
            <person name="Vaneechoutte M."/>
            <person name="Walker B."/>
            <person name="Young S.K."/>
            <person name="Zeng Q."/>
            <person name="Gargeya S."/>
            <person name="Fitzgerald M."/>
            <person name="Haas B."/>
            <person name="Abouelleil A."/>
            <person name="Alvarado L."/>
            <person name="Arachchi H.M."/>
            <person name="Berlin A."/>
            <person name="Chapman S.B."/>
            <person name="Goldberg J."/>
            <person name="Griggs A."/>
            <person name="Gujja S."/>
            <person name="Hansen M."/>
            <person name="Howarth C."/>
            <person name="Imamovic A."/>
            <person name="Larimer J."/>
            <person name="McCowen C."/>
            <person name="Montmayeur A."/>
            <person name="Murphy C."/>
            <person name="Neiman D."/>
            <person name="Pearson M."/>
            <person name="Priest M."/>
            <person name="Roberts A."/>
            <person name="Saif S."/>
            <person name="Shea T."/>
            <person name="Sisk P."/>
            <person name="Sykes S."/>
            <person name="Wortman J."/>
            <person name="Nusbaum C."/>
            <person name="Birren B."/>
        </authorList>
    </citation>
    <scope>NUCLEOTIDE SEQUENCE [LARGE SCALE GENOMIC DNA]</scope>
    <source>
        <strain evidence="4">ACS-171-V-Col2</strain>
    </source>
</reference>
<dbReference type="PROSITE" id="PS51257">
    <property type="entry name" value="PROKAR_LIPOPROTEIN"/>
    <property type="match status" value="1"/>
</dbReference>
<dbReference type="PATRIC" id="fig|883066.3.peg.1286"/>
<dbReference type="Pfam" id="PF03734">
    <property type="entry name" value="YkuD"/>
    <property type="match status" value="1"/>
</dbReference>
<dbReference type="SUPFAM" id="SSF69318">
    <property type="entry name" value="Integrin alpha N-terminal domain"/>
    <property type="match status" value="1"/>
</dbReference>
<accession>K9EDK3</accession>
<dbReference type="Proteomes" id="UP000009888">
    <property type="component" value="Unassembled WGS sequence"/>
</dbReference>
<dbReference type="AlphaFoldDB" id="K9EDK3"/>
<comment type="caution">
    <text evidence="3">The sequence shown here is derived from an EMBL/GenBank/DDBJ whole genome shotgun (WGS) entry which is preliminary data.</text>
</comment>
<evidence type="ECO:0000259" key="2">
    <source>
        <dbReference type="Pfam" id="PF03734"/>
    </source>
</evidence>
<evidence type="ECO:0000256" key="1">
    <source>
        <dbReference type="SAM" id="SignalP"/>
    </source>
</evidence>
<dbReference type="HOGENOM" id="CLU_578260_0_0_11"/>
<protein>
    <recommendedName>
        <fullName evidence="2">L,D-TPase catalytic domain-containing protein</fullName>
    </recommendedName>
</protein>
<dbReference type="EMBL" id="AGWL01000007">
    <property type="protein sequence ID" value="EKU94773.1"/>
    <property type="molecule type" value="Genomic_DNA"/>
</dbReference>
<feature type="domain" description="L,D-TPase catalytic" evidence="2">
    <location>
        <begin position="338"/>
        <end position="463"/>
    </location>
</feature>
<keyword evidence="1" id="KW-0732">Signal</keyword>
<feature type="chain" id="PRO_5003927076" description="L,D-TPase catalytic domain-containing protein" evidence="1">
    <location>
        <begin position="30"/>
        <end position="472"/>
    </location>
</feature>
<keyword evidence="4" id="KW-1185">Reference proteome</keyword>
<dbReference type="GO" id="GO:0016740">
    <property type="term" value="F:transferase activity"/>
    <property type="evidence" value="ECO:0007669"/>
    <property type="project" value="InterPro"/>
</dbReference>
<gene>
    <name evidence="3" type="ORF">HMPREF9233_01227</name>
</gene>
<proteinExistence type="predicted"/>